<evidence type="ECO:0000313" key="4">
    <source>
        <dbReference type="Proteomes" id="UP000659124"/>
    </source>
</evidence>
<dbReference type="PANTHER" id="PTHR30273">
    <property type="entry name" value="PERIPLASMIC SIGNAL SENSOR AND SIGMA FACTOR ACTIVATOR FECR-RELATED"/>
    <property type="match status" value="1"/>
</dbReference>
<evidence type="ECO:0000313" key="3">
    <source>
        <dbReference type="EMBL" id="MBC9932539.1"/>
    </source>
</evidence>
<dbReference type="PANTHER" id="PTHR30273:SF2">
    <property type="entry name" value="PROTEIN FECR"/>
    <property type="match status" value="1"/>
</dbReference>
<feature type="domain" description="FecR protein" evidence="1">
    <location>
        <begin position="124"/>
        <end position="220"/>
    </location>
</feature>
<dbReference type="Pfam" id="PF16344">
    <property type="entry name" value="FecR_C"/>
    <property type="match status" value="1"/>
</dbReference>
<dbReference type="EMBL" id="JACVFC010000002">
    <property type="protein sequence ID" value="MBC9932539.1"/>
    <property type="molecule type" value="Genomic_DNA"/>
</dbReference>
<dbReference type="Pfam" id="PF04773">
    <property type="entry name" value="FecR"/>
    <property type="match status" value="1"/>
</dbReference>
<name>A0ABR7TPY9_9BACT</name>
<dbReference type="InterPro" id="IPR012373">
    <property type="entry name" value="Ferrdict_sens_TM"/>
</dbReference>
<reference evidence="3 4" key="1">
    <citation type="submission" date="2020-09" db="EMBL/GenBank/DDBJ databases">
        <title>Genome sequences of type strains of Chitinophaga qingshengii and Chitinophaga varians.</title>
        <authorList>
            <person name="Kittiwongwattana C."/>
        </authorList>
    </citation>
    <scope>NUCLEOTIDE SEQUENCE [LARGE SCALE GENOMIC DNA]</scope>
    <source>
        <strain evidence="3 4">JCM 30026</strain>
    </source>
</reference>
<sequence>MDTEQIKILLERYQQGSCSPEEAKIIEQWFDQVNSHQSTFADEQVLERELDEVKMRIQGQLAPAPPVRRLRPWLLSSAAAAAVILTAGLFWFNSNRPATAPADTRLAHHPATGSSRVVADGFVEITTAKGHQENIRLEDGSTVALNAGSKLRYPEHFSATERSVYLDEGEAFFNAAPDAGRRFVVRTAELATTVLGTTFNIRAYKAENKVTVALLTGKVKIDPLQNNHPVSSIVLLPSEQISYDRQLLSMIKTSFAKPEEVTGWKQGYLVFKDAPYNELMTGIENRYGVTVINESNKTAWNYTGNFRNESLSEVMDIICMAKSLSYTIKKDTVYLVNKN</sequence>
<dbReference type="RefSeq" id="WP_188089651.1">
    <property type="nucleotide sequence ID" value="NZ_JACVFC010000002.1"/>
</dbReference>
<dbReference type="PIRSF" id="PIRSF018266">
    <property type="entry name" value="FecR"/>
    <property type="match status" value="1"/>
</dbReference>
<evidence type="ECO:0000259" key="1">
    <source>
        <dbReference type="Pfam" id="PF04773"/>
    </source>
</evidence>
<dbReference type="Gene3D" id="2.60.120.1440">
    <property type="match status" value="1"/>
</dbReference>
<feature type="domain" description="Protein FecR C-terminal" evidence="2">
    <location>
        <begin position="268"/>
        <end position="334"/>
    </location>
</feature>
<accession>A0ABR7TPY9</accession>
<evidence type="ECO:0000259" key="2">
    <source>
        <dbReference type="Pfam" id="PF16344"/>
    </source>
</evidence>
<protein>
    <submittedName>
        <fullName evidence="3">FecR domain-containing protein</fullName>
    </submittedName>
</protein>
<comment type="caution">
    <text evidence="3">The sequence shown here is derived from an EMBL/GenBank/DDBJ whole genome shotgun (WGS) entry which is preliminary data.</text>
</comment>
<gene>
    <name evidence="3" type="ORF">ICL07_19295</name>
</gene>
<dbReference type="Gene3D" id="3.55.50.30">
    <property type="match status" value="1"/>
</dbReference>
<proteinExistence type="predicted"/>
<dbReference type="InterPro" id="IPR006860">
    <property type="entry name" value="FecR"/>
</dbReference>
<dbReference type="Proteomes" id="UP000659124">
    <property type="component" value="Unassembled WGS sequence"/>
</dbReference>
<keyword evidence="4" id="KW-1185">Reference proteome</keyword>
<organism evidence="3 4">
    <name type="scientific">Chitinophaga qingshengii</name>
    <dbReference type="NCBI Taxonomy" id="1569794"/>
    <lineage>
        <taxon>Bacteria</taxon>
        <taxon>Pseudomonadati</taxon>
        <taxon>Bacteroidota</taxon>
        <taxon>Chitinophagia</taxon>
        <taxon>Chitinophagales</taxon>
        <taxon>Chitinophagaceae</taxon>
        <taxon>Chitinophaga</taxon>
    </lineage>
</organism>
<dbReference type="InterPro" id="IPR032508">
    <property type="entry name" value="FecR_C"/>
</dbReference>